<sequence length="100" mass="11481">MSIVVAFFVVLTSKLKKDLISWGIWVGIAVGCSVSNLNMFINDTTILIGQIATLIVKSIVIFNLHRLNRVKQEEIKELARQLDMHHMEHHTSLKYEDKTF</sequence>
<keyword evidence="1" id="KW-0812">Transmembrane</keyword>
<dbReference type="PATRIC" id="fig|1396.535.peg.959"/>
<keyword evidence="1" id="KW-1133">Transmembrane helix</keyword>
<dbReference type="EMBL" id="LJKE01000020">
    <property type="protein sequence ID" value="KZD71161.1"/>
    <property type="molecule type" value="Genomic_DNA"/>
</dbReference>
<name>A0A164QDK2_BACCE</name>
<feature type="transmembrane region" description="Helical" evidence="1">
    <location>
        <begin position="47"/>
        <end position="64"/>
    </location>
</feature>
<evidence type="ECO:0000313" key="2">
    <source>
        <dbReference type="EMBL" id="KZD71161.1"/>
    </source>
</evidence>
<evidence type="ECO:0000313" key="3">
    <source>
        <dbReference type="Proteomes" id="UP000076482"/>
    </source>
</evidence>
<accession>A0A164QDK2</accession>
<reference evidence="2 3" key="1">
    <citation type="submission" date="2015-09" db="EMBL/GenBank/DDBJ databases">
        <title>Bacillus cereus food isolates.</title>
        <authorList>
            <person name="Boekhorst J."/>
        </authorList>
    </citation>
    <scope>NUCLEOTIDE SEQUENCE [LARGE SCALE GENOMIC DNA]</scope>
    <source>
        <strain evidence="2 3">B4088</strain>
    </source>
</reference>
<keyword evidence="1" id="KW-0472">Membrane</keyword>
<proteinExistence type="predicted"/>
<protein>
    <submittedName>
        <fullName evidence="2">Uncharacterized protein</fullName>
    </submittedName>
</protein>
<feature type="transmembrane region" description="Helical" evidence="1">
    <location>
        <begin position="20"/>
        <end position="41"/>
    </location>
</feature>
<dbReference type="Proteomes" id="UP000076482">
    <property type="component" value="Unassembled WGS sequence"/>
</dbReference>
<comment type="caution">
    <text evidence="2">The sequence shown here is derived from an EMBL/GenBank/DDBJ whole genome shotgun (WGS) entry which is preliminary data.</text>
</comment>
<gene>
    <name evidence="2" type="ORF">B4088_0891</name>
</gene>
<organism evidence="2 3">
    <name type="scientific">Bacillus cereus</name>
    <dbReference type="NCBI Taxonomy" id="1396"/>
    <lineage>
        <taxon>Bacteria</taxon>
        <taxon>Bacillati</taxon>
        <taxon>Bacillota</taxon>
        <taxon>Bacilli</taxon>
        <taxon>Bacillales</taxon>
        <taxon>Bacillaceae</taxon>
        <taxon>Bacillus</taxon>
        <taxon>Bacillus cereus group</taxon>
    </lineage>
</organism>
<dbReference type="AlphaFoldDB" id="A0A164QDK2"/>
<evidence type="ECO:0000256" key="1">
    <source>
        <dbReference type="SAM" id="Phobius"/>
    </source>
</evidence>